<dbReference type="PaxDb" id="3708-A0A078GTC5"/>
<protein>
    <submittedName>
        <fullName evidence="1">BnaC01g35520D protein</fullName>
    </submittedName>
</protein>
<sequence>MCDAGRSGDAIDLTAVKTTLSASTLTSPPRKTLLLLPTTKRTTS</sequence>
<accession>A0A078GTC5</accession>
<dbReference type="Proteomes" id="UP000028999">
    <property type="component" value="Unassembled WGS sequence"/>
</dbReference>
<dbReference type="EMBL" id="LK032218">
    <property type="protein sequence ID" value="CDY28382.1"/>
    <property type="molecule type" value="Genomic_DNA"/>
</dbReference>
<organism evidence="1 2">
    <name type="scientific">Brassica napus</name>
    <name type="common">Rape</name>
    <dbReference type="NCBI Taxonomy" id="3708"/>
    <lineage>
        <taxon>Eukaryota</taxon>
        <taxon>Viridiplantae</taxon>
        <taxon>Streptophyta</taxon>
        <taxon>Embryophyta</taxon>
        <taxon>Tracheophyta</taxon>
        <taxon>Spermatophyta</taxon>
        <taxon>Magnoliopsida</taxon>
        <taxon>eudicotyledons</taxon>
        <taxon>Gunneridae</taxon>
        <taxon>Pentapetalae</taxon>
        <taxon>rosids</taxon>
        <taxon>malvids</taxon>
        <taxon>Brassicales</taxon>
        <taxon>Brassicaceae</taxon>
        <taxon>Brassiceae</taxon>
        <taxon>Brassica</taxon>
    </lineage>
</organism>
<keyword evidence="2" id="KW-1185">Reference proteome</keyword>
<dbReference type="AlphaFoldDB" id="A0A078GTC5"/>
<reference evidence="1 2" key="1">
    <citation type="journal article" date="2014" name="Science">
        <title>Plant genetics. Early allopolyploid evolution in the post-Neolithic Brassica napus oilseed genome.</title>
        <authorList>
            <person name="Chalhoub B."/>
            <person name="Denoeud F."/>
            <person name="Liu S."/>
            <person name="Parkin I.A."/>
            <person name="Tang H."/>
            <person name="Wang X."/>
            <person name="Chiquet J."/>
            <person name="Belcram H."/>
            <person name="Tong C."/>
            <person name="Samans B."/>
            <person name="Correa M."/>
            <person name="Da Silva C."/>
            <person name="Just J."/>
            <person name="Falentin C."/>
            <person name="Koh C.S."/>
            <person name="Le Clainche I."/>
            <person name="Bernard M."/>
            <person name="Bento P."/>
            <person name="Noel B."/>
            <person name="Labadie K."/>
            <person name="Alberti A."/>
            <person name="Charles M."/>
            <person name="Arnaud D."/>
            <person name="Guo H."/>
            <person name="Daviaud C."/>
            <person name="Alamery S."/>
            <person name="Jabbari K."/>
            <person name="Zhao M."/>
            <person name="Edger P.P."/>
            <person name="Chelaifa H."/>
            <person name="Tack D."/>
            <person name="Lassalle G."/>
            <person name="Mestiri I."/>
            <person name="Schnel N."/>
            <person name="Le Paslier M.C."/>
            <person name="Fan G."/>
            <person name="Renault V."/>
            <person name="Bayer P.E."/>
            <person name="Golicz A.A."/>
            <person name="Manoli S."/>
            <person name="Lee T.H."/>
            <person name="Thi V.H."/>
            <person name="Chalabi S."/>
            <person name="Hu Q."/>
            <person name="Fan C."/>
            <person name="Tollenaere R."/>
            <person name="Lu Y."/>
            <person name="Battail C."/>
            <person name="Shen J."/>
            <person name="Sidebottom C.H."/>
            <person name="Wang X."/>
            <person name="Canaguier A."/>
            <person name="Chauveau A."/>
            <person name="Berard A."/>
            <person name="Deniot G."/>
            <person name="Guan M."/>
            <person name="Liu Z."/>
            <person name="Sun F."/>
            <person name="Lim Y.P."/>
            <person name="Lyons E."/>
            <person name="Town C.D."/>
            <person name="Bancroft I."/>
            <person name="Wang X."/>
            <person name="Meng J."/>
            <person name="Ma J."/>
            <person name="Pires J.C."/>
            <person name="King G.J."/>
            <person name="Brunel D."/>
            <person name="Delourme R."/>
            <person name="Renard M."/>
            <person name="Aury J.M."/>
            <person name="Adams K.L."/>
            <person name="Batley J."/>
            <person name="Snowdon R.J."/>
            <person name="Tost J."/>
            <person name="Edwards D."/>
            <person name="Zhou Y."/>
            <person name="Hua W."/>
            <person name="Sharpe A.G."/>
            <person name="Paterson A.H."/>
            <person name="Guan C."/>
            <person name="Wincker P."/>
        </authorList>
    </citation>
    <scope>NUCLEOTIDE SEQUENCE [LARGE SCALE GENOMIC DNA]</scope>
    <source>
        <strain evidence="2">cv. Darmor-bzh</strain>
    </source>
</reference>
<evidence type="ECO:0000313" key="2">
    <source>
        <dbReference type="Proteomes" id="UP000028999"/>
    </source>
</evidence>
<proteinExistence type="predicted"/>
<evidence type="ECO:0000313" key="1">
    <source>
        <dbReference type="EMBL" id="CDY28382.1"/>
    </source>
</evidence>
<name>A0A078GTC5_BRANA</name>
<gene>
    <name evidence="1" type="primary">BnaC01g35520D</name>
    <name evidence="1" type="ORF">GSBRNA2T00040199001</name>
</gene>
<dbReference type="Gramene" id="CDY28382">
    <property type="protein sequence ID" value="CDY28382"/>
    <property type="gene ID" value="GSBRNA2T00040199001"/>
</dbReference>